<evidence type="ECO:0000313" key="3">
    <source>
        <dbReference type="EMBL" id="KAJ7740611.1"/>
    </source>
</evidence>
<dbReference type="AlphaFoldDB" id="A0AAD7N0L8"/>
<feature type="region of interest" description="Disordered" evidence="1">
    <location>
        <begin position="396"/>
        <end position="433"/>
    </location>
</feature>
<dbReference type="EMBL" id="JARKIB010000102">
    <property type="protein sequence ID" value="KAJ7740611.1"/>
    <property type="molecule type" value="Genomic_DNA"/>
</dbReference>
<evidence type="ECO:0000256" key="1">
    <source>
        <dbReference type="SAM" id="MobiDB-lite"/>
    </source>
</evidence>
<comment type="caution">
    <text evidence="3">The sequence shown here is derived from an EMBL/GenBank/DDBJ whole genome shotgun (WGS) entry which is preliminary data.</text>
</comment>
<evidence type="ECO:0000313" key="4">
    <source>
        <dbReference type="Proteomes" id="UP001215598"/>
    </source>
</evidence>
<keyword evidence="2" id="KW-0732">Signal</keyword>
<proteinExistence type="predicted"/>
<feature type="signal peptide" evidence="2">
    <location>
        <begin position="1"/>
        <end position="18"/>
    </location>
</feature>
<organism evidence="3 4">
    <name type="scientific">Mycena metata</name>
    <dbReference type="NCBI Taxonomy" id="1033252"/>
    <lineage>
        <taxon>Eukaryota</taxon>
        <taxon>Fungi</taxon>
        <taxon>Dikarya</taxon>
        <taxon>Basidiomycota</taxon>
        <taxon>Agaricomycotina</taxon>
        <taxon>Agaricomycetes</taxon>
        <taxon>Agaricomycetidae</taxon>
        <taxon>Agaricales</taxon>
        <taxon>Marasmiineae</taxon>
        <taxon>Mycenaceae</taxon>
        <taxon>Mycena</taxon>
    </lineage>
</organism>
<accession>A0AAD7N0L8</accession>
<feature type="chain" id="PRO_5042232818" evidence="2">
    <location>
        <begin position="19"/>
        <end position="433"/>
    </location>
</feature>
<dbReference type="Proteomes" id="UP001215598">
    <property type="component" value="Unassembled WGS sequence"/>
</dbReference>
<gene>
    <name evidence="3" type="ORF">B0H16DRAFT_55376</name>
</gene>
<evidence type="ECO:0000256" key="2">
    <source>
        <dbReference type="SAM" id="SignalP"/>
    </source>
</evidence>
<sequence length="433" mass="45793">MLLSTILNTITLTLSVIGALWQHKSKDFSSVLRGQWWAASITIRRIAGVKTATGPCRILPDWYTDTQSTCGEAVLPTNAPQFASRPLSHLEFIILTHPTCAARAFPSPTPLATTATTALSVPTLSLRPVLVNETTARPMLDPPQGHHHRTVTVGLGDSFASQLGDGLKLQIGITAGIVFIMVCYYLSTLDRICRSAVARVQLAWLHITVGRHAGVNFVAIRPRVIDEATQPTANLVAQGTAQADPARTFMVQVKAPASVDLGVLVGIPRTMAQAEITTHALLLPPSPVLAQGAFPFDPPPFPAAPVLPAEVLPPLNLPAPLDAEDILAGLVWEEDAGPALAAVGPVGIEDEETSDSGAEDSPNDTAVDGEMPLAVEVTQARDARQATRITTFYRSVHAPSPPVPAPSLGPSISESALWAAPPTPPPLRRLNTA</sequence>
<reference evidence="3" key="1">
    <citation type="submission" date="2023-03" db="EMBL/GenBank/DDBJ databases">
        <title>Massive genome expansion in bonnet fungi (Mycena s.s.) driven by repeated elements and novel gene families across ecological guilds.</title>
        <authorList>
            <consortium name="Lawrence Berkeley National Laboratory"/>
            <person name="Harder C.B."/>
            <person name="Miyauchi S."/>
            <person name="Viragh M."/>
            <person name="Kuo A."/>
            <person name="Thoen E."/>
            <person name="Andreopoulos B."/>
            <person name="Lu D."/>
            <person name="Skrede I."/>
            <person name="Drula E."/>
            <person name="Henrissat B."/>
            <person name="Morin E."/>
            <person name="Kohler A."/>
            <person name="Barry K."/>
            <person name="LaButti K."/>
            <person name="Morin E."/>
            <person name="Salamov A."/>
            <person name="Lipzen A."/>
            <person name="Mereny Z."/>
            <person name="Hegedus B."/>
            <person name="Baldrian P."/>
            <person name="Stursova M."/>
            <person name="Weitz H."/>
            <person name="Taylor A."/>
            <person name="Grigoriev I.V."/>
            <person name="Nagy L.G."/>
            <person name="Martin F."/>
            <person name="Kauserud H."/>
        </authorList>
    </citation>
    <scope>NUCLEOTIDE SEQUENCE</scope>
    <source>
        <strain evidence="3">CBHHK182m</strain>
    </source>
</reference>
<protein>
    <submittedName>
        <fullName evidence="3">Uncharacterized protein</fullName>
    </submittedName>
</protein>
<name>A0AAD7N0L8_9AGAR</name>
<keyword evidence="4" id="KW-1185">Reference proteome</keyword>